<sequence length="145" mass="15739">MRLIITIILWLISFLLINSQVEAAKKFVAKGSASTRTARSGGGSIPVSVRYRPDKRAIHFSFTNFTNINSASYVFSYQTNGMTQGAAGSITAANSPGEVRELLFGTCSTSVCTYHNGLKGAKLTITAVMKNGNKIGKNFRIKTYF</sequence>
<dbReference type="AlphaFoldDB" id="A0A1F5YI99"/>
<organism evidence="1 2">
    <name type="scientific">Candidatus Gottesmanbacteria bacterium RBG_16_38_7b</name>
    <dbReference type="NCBI Taxonomy" id="1798372"/>
    <lineage>
        <taxon>Bacteria</taxon>
        <taxon>Candidatus Gottesmaniibacteriota</taxon>
    </lineage>
</organism>
<reference evidence="1 2" key="1">
    <citation type="journal article" date="2016" name="Nat. Commun.">
        <title>Thousands of microbial genomes shed light on interconnected biogeochemical processes in an aquifer system.</title>
        <authorList>
            <person name="Anantharaman K."/>
            <person name="Brown C.T."/>
            <person name="Hug L.A."/>
            <person name="Sharon I."/>
            <person name="Castelle C.J."/>
            <person name="Probst A.J."/>
            <person name="Thomas B.C."/>
            <person name="Singh A."/>
            <person name="Wilkins M.J."/>
            <person name="Karaoz U."/>
            <person name="Brodie E.L."/>
            <person name="Williams K.H."/>
            <person name="Hubbard S.S."/>
            <person name="Banfield J.F."/>
        </authorList>
    </citation>
    <scope>NUCLEOTIDE SEQUENCE [LARGE SCALE GENOMIC DNA]</scope>
</reference>
<proteinExistence type="predicted"/>
<dbReference type="Proteomes" id="UP000177396">
    <property type="component" value="Unassembled WGS sequence"/>
</dbReference>
<dbReference type="EMBL" id="MFJB01000044">
    <property type="protein sequence ID" value="OGF99899.1"/>
    <property type="molecule type" value="Genomic_DNA"/>
</dbReference>
<evidence type="ECO:0000313" key="1">
    <source>
        <dbReference type="EMBL" id="OGF99899.1"/>
    </source>
</evidence>
<comment type="caution">
    <text evidence="1">The sequence shown here is derived from an EMBL/GenBank/DDBJ whole genome shotgun (WGS) entry which is preliminary data.</text>
</comment>
<evidence type="ECO:0000313" key="2">
    <source>
        <dbReference type="Proteomes" id="UP000177396"/>
    </source>
</evidence>
<name>A0A1F5YI99_9BACT</name>
<protein>
    <submittedName>
        <fullName evidence="1">Uncharacterized protein</fullName>
    </submittedName>
</protein>
<gene>
    <name evidence="1" type="ORF">A2153_01990</name>
</gene>
<accession>A0A1F5YI99</accession>